<keyword evidence="2" id="KW-0150">Chloroplast</keyword>
<reference evidence="8 9" key="1">
    <citation type="journal article" date="2016" name="DNA Res.">
        <title>The draft genome of MD-2 pineapple using hybrid error correction of long reads.</title>
        <authorList>
            <person name="Redwan R.M."/>
            <person name="Saidin A."/>
            <person name="Kumar S.V."/>
        </authorList>
    </citation>
    <scope>NUCLEOTIDE SEQUENCE [LARGE SCALE GENOMIC DNA]</scope>
    <source>
        <strain evidence="9">cv. MD2</strain>
        <tissue evidence="8">Leaf</tissue>
    </source>
</reference>
<dbReference type="AlphaFoldDB" id="A0A199VEI6"/>
<dbReference type="RefSeq" id="XP_020095272.1">
    <property type="nucleotide sequence ID" value="XM_020239683.1"/>
</dbReference>
<evidence type="ECO:0000256" key="1">
    <source>
        <dbReference type="ARBA" id="ARBA00004334"/>
    </source>
</evidence>
<organism evidence="8 9">
    <name type="scientific">Ananas comosus</name>
    <name type="common">Pineapple</name>
    <name type="synonym">Ananas ananas</name>
    <dbReference type="NCBI Taxonomy" id="4615"/>
    <lineage>
        <taxon>Eukaryota</taxon>
        <taxon>Viridiplantae</taxon>
        <taxon>Streptophyta</taxon>
        <taxon>Embryophyta</taxon>
        <taxon>Tracheophyta</taxon>
        <taxon>Spermatophyta</taxon>
        <taxon>Magnoliopsida</taxon>
        <taxon>Liliopsida</taxon>
        <taxon>Poales</taxon>
        <taxon>Bromeliaceae</taxon>
        <taxon>Bromelioideae</taxon>
        <taxon>Ananas</taxon>
    </lineage>
</organism>
<sequence>MEDIELKGCVYRIRKCAFDLLSMEEDLVVDDDDDGDDEGSWDLIGKEFQLKAAFLYCDLSKVISSAKDERKKALADLGNKLLYLMEELDRAVKSRSISLTQVCYSDTAHTLHEVMAALVPSN</sequence>
<accession>A0A199VEI6</accession>
<keyword evidence="4" id="KW-0809">Transit peptide</keyword>
<dbReference type="Proteomes" id="UP000515123">
    <property type="component" value="Linkage group 9"/>
</dbReference>
<dbReference type="GeneID" id="109714929"/>
<name>A0A199VEI6_ANACO</name>
<dbReference type="RefSeq" id="XP_020095271.1">
    <property type="nucleotide sequence ID" value="XM_020239682.1"/>
</dbReference>
<dbReference type="GO" id="GO:0019898">
    <property type="term" value="C:extrinsic component of membrane"/>
    <property type="evidence" value="ECO:0007669"/>
    <property type="project" value="InterPro"/>
</dbReference>
<proteinExistence type="inferred from homology"/>
<dbReference type="InterPro" id="IPR054099">
    <property type="entry name" value="PSII_PsbQ_pln"/>
</dbReference>
<evidence type="ECO:0000313" key="10">
    <source>
        <dbReference type="Proteomes" id="UP000515123"/>
    </source>
</evidence>
<evidence type="ECO:0000313" key="12">
    <source>
        <dbReference type="RefSeq" id="XP_020095271.1"/>
    </source>
</evidence>
<gene>
    <name evidence="11 12 13" type="primary">LOC109714929</name>
    <name evidence="8" type="ORF">ACMD2_07990</name>
</gene>
<comment type="subcellular location">
    <subcellularLocation>
        <location evidence="1">Plastid</location>
        <location evidence="1">Chloroplast thylakoid membrane</location>
    </subcellularLocation>
</comment>
<reference evidence="11 12" key="2">
    <citation type="submission" date="2025-04" db="UniProtKB">
        <authorList>
            <consortium name="RefSeq"/>
        </authorList>
    </citation>
    <scope>IDENTIFICATION</scope>
    <source>
        <tissue evidence="11 12">Leaf</tissue>
    </source>
</reference>
<evidence type="ECO:0000256" key="6">
    <source>
        <dbReference type="ARBA" id="ARBA00023136"/>
    </source>
</evidence>
<dbReference type="EMBL" id="LSRQ01002076">
    <property type="protein sequence ID" value="OAY75532.1"/>
    <property type="molecule type" value="Genomic_DNA"/>
</dbReference>
<evidence type="ECO:0000256" key="4">
    <source>
        <dbReference type="ARBA" id="ARBA00022946"/>
    </source>
</evidence>
<dbReference type="GO" id="GO:0009535">
    <property type="term" value="C:chloroplast thylakoid membrane"/>
    <property type="evidence" value="ECO:0007669"/>
    <property type="project" value="UniProtKB-SubCell"/>
</dbReference>
<dbReference type="RefSeq" id="XP_020095270.1">
    <property type="nucleotide sequence ID" value="XM_020239681.1"/>
</dbReference>
<comment type="similarity">
    <text evidence="7">Belongs to the PsbQ family.</text>
</comment>
<keyword evidence="10" id="KW-1185">Reference proteome</keyword>
<dbReference type="Gramene" id="Aco008947.1.mrna1">
    <property type="protein sequence ID" value="Aco008947.1.mrna1"/>
    <property type="gene ID" value="Aco008947.1.path1"/>
</dbReference>
<evidence type="ECO:0000313" key="13">
    <source>
        <dbReference type="RefSeq" id="XP_020095272.1"/>
    </source>
</evidence>
<dbReference type="STRING" id="4615.A0A199VEI6"/>
<dbReference type="PANTHER" id="PTHR33399">
    <property type="entry name" value="OXYGEN-EVOLVING ENHANCER PROTEIN 3-1, CHLOROPLASTIC"/>
    <property type="match status" value="1"/>
</dbReference>
<keyword evidence="6" id="KW-0472">Membrane</keyword>
<evidence type="ECO:0000256" key="3">
    <source>
        <dbReference type="ARBA" id="ARBA00022640"/>
    </source>
</evidence>
<dbReference type="GO" id="GO:0009767">
    <property type="term" value="P:photosynthetic electron transport chain"/>
    <property type="evidence" value="ECO:0007669"/>
    <property type="project" value="TreeGrafter"/>
</dbReference>
<dbReference type="InterPro" id="IPR023222">
    <property type="entry name" value="PsbQ-like_dom_sf"/>
</dbReference>
<protein>
    <submittedName>
        <fullName evidence="8 11 12">Photosynthetic NDH subunit of lumenal location 3, chloroplastic</fullName>
    </submittedName>
</protein>
<dbReference type="Gene3D" id="1.20.120.290">
    <property type="entry name" value="Oxygen-evolving enhancer protein 3 (PsbQ), four-helix up-down bundle"/>
    <property type="match status" value="1"/>
</dbReference>
<dbReference type="OrthoDB" id="783722at2759"/>
<evidence type="ECO:0000313" key="8">
    <source>
        <dbReference type="EMBL" id="OAY75532.1"/>
    </source>
</evidence>
<dbReference type="GO" id="GO:0005509">
    <property type="term" value="F:calcium ion binding"/>
    <property type="evidence" value="ECO:0007669"/>
    <property type="project" value="InterPro"/>
</dbReference>
<keyword evidence="3" id="KW-0934">Plastid</keyword>
<dbReference type="Pfam" id="PF05757">
    <property type="entry name" value="PsbQ"/>
    <property type="match status" value="1"/>
</dbReference>
<keyword evidence="5" id="KW-0793">Thylakoid</keyword>
<evidence type="ECO:0000256" key="2">
    <source>
        <dbReference type="ARBA" id="ARBA00022528"/>
    </source>
</evidence>
<evidence type="ECO:0000313" key="9">
    <source>
        <dbReference type="Proteomes" id="UP000092600"/>
    </source>
</evidence>
<dbReference type="Proteomes" id="UP000092600">
    <property type="component" value="Unassembled WGS sequence"/>
</dbReference>
<dbReference type="PANTHER" id="PTHR33399:SF8">
    <property type="entry name" value="OS04G0522800 PROTEIN"/>
    <property type="match status" value="1"/>
</dbReference>
<evidence type="ECO:0000256" key="5">
    <source>
        <dbReference type="ARBA" id="ARBA00023078"/>
    </source>
</evidence>
<evidence type="ECO:0000256" key="7">
    <source>
        <dbReference type="ARBA" id="ARBA00035649"/>
    </source>
</evidence>
<dbReference type="InterPro" id="IPR008797">
    <property type="entry name" value="PSII_PsbQ"/>
</dbReference>
<evidence type="ECO:0000313" key="11">
    <source>
        <dbReference type="RefSeq" id="XP_020095270.1"/>
    </source>
</evidence>
<dbReference type="GO" id="GO:0009654">
    <property type="term" value="C:photosystem II oxygen evolving complex"/>
    <property type="evidence" value="ECO:0007669"/>
    <property type="project" value="InterPro"/>
</dbReference>
<dbReference type="SUPFAM" id="SSF101112">
    <property type="entry name" value="Oxygen-evolving enhancer protein 3"/>
    <property type="match status" value="1"/>
</dbReference>